<accession>A0A3P6R0C2</accession>
<keyword evidence="3" id="KW-1185">Reference proteome</keyword>
<dbReference type="InterPro" id="IPR053041">
    <property type="entry name" value="Transglut-like_Superfamily_Mod"/>
</dbReference>
<feature type="domain" description="KY-like immunoglobulin-like" evidence="1">
    <location>
        <begin position="17"/>
        <end position="66"/>
    </location>
</feature>
<evidence type="ECO:0000313" key="3">
    <source>
        <dbReference type="Proteomes" id="UP000281553"/>
    </source>
</evidence>
<organism evidence="2 3">
    <name type="scientific">Dibothriocephalus latus</name>
    <name type="common">Fish tapeworm</name>
    <name type="synonym">Diphyllobothrium latum</name>
    <dbReference type="NCBI Taxonomy" id="60516"/>
    <lineage>
        <taxon>Eukaryota</taxon>
        <taxon>Metazoa</taxon>
        <taxon>Spiralia</taxon>
        <taxon>Lophotrochozoa</taxon>
        <taxon>Platyhelminthes</taxon>
        <taxon>Cestoda</taxon>
        <taxon>Eucestoda</taxon>
        <taxon>Diphyllobothriidea</taxon>
        <taxon>Diphyllobothriidae</taxon>
        <taxon>Dibothriocephalus</taxon>
    </lineage>
</organism>
<proteinExistence type="predicted"/>
<dbReference type="AlphaFoldDB" id="A0A3P6R0C2"/>
<dbReference type="InterPro" id="IPR056564">
    <property type="entry name" value="Ig-like_KY"/>
</dbReference>
<dbReference type="OrthoDB" id="6129702at2759"/>
<dbReference type="EMBL" id="UYRU01019473">
    <property type="protein sequence ID" value="VDK54549.1"/>
    <property type="molecule type" value="Genomic_DNA"/>
</dbReference>
<evidence type="ECO:0000313" key="2">
    <source>
        <dbReference type="EMBL" id="VDK54549.1"/>
    </source>
</evidence>
<evidence type="ECO:0000259" key="1">
    <source>
        <dbReference type="Pfam" id="PF23265"/>
    </source>
</evidence>
<dbReference type="PANTHER" id="PTHR47020">
    <property type="entry name" value="HILLARIN"/>
    <property type="match status" value="1"/>
</dbReference>
<protein>
    <recommendedName>
        <fullName evidence="1">KY-like immunoglobulin-like domain-containing protein</fullName>
    </recommendedName>
</protein>
<dbReference type="Pfam" id="PF23265">
    <property type="entry name" value="Ig-like_KY"/>
    <property type="match status" value="1"/>
</dbReference>
<gene>
    <name evidence="2" type="ORF">DILT_LOCUS2034</name>
</gene>
<name>A0A3P6R0C2_DIBLA</name>
<dbReference type="Proteomes" id="UP000281553">
    <property type="component" value="Unassembled WGS sequence"/>
</dbReference>
<reference evidence="2 3" key="1">
    <citation type="submission" date="2018-11" db="EMBL/GenBank/DDBJ databases">
        <authorList>
            <consortium name="Pathogen Informatics"/>
        </authorList>
    </citation>
    <scope>NUCLEOTIDE SEQUENCE [LARGE SCALE GENOMIC DNA]</scope>
</reference>
<dbReference type="PANTHER" id="PTHR47020:SF1">
    <property type="entry name" value="HILLARIN"/>
    <property type="match status" value="1"/>
</dbReference>
<sequence length="184" mass="21040">MIGYLASSPVLSRISLQILQQTKKNQVFFLLRFPKPGFFRLELYTLPVNDRSDSLPKVYTYLIDASLYHRPCGQVMPFPKQFQHWRHGCYLKTPIDGILGLDDNGRLSSPPPSSLPFNVRVPNAIAVAVVVGDEWTKLDSEGDHWKGNVHMKKHWGKMRKLAVCAKYSTNDTEYSPLLEYELAM</sequence>